<dbReference type="Gene3D" id="3.80.10.10">
    <property type="entry name" value="Ribonuclease Inhibitor"/>
    <property type="match status" value="1"/>
</dbReference>
<accession>A0A0R3S7C3</accession>
<dbReference type="GO" id="GO:0051694">
    <property type="term" value="P:pointed-end actin filament capping"/>
    <property type="evidence" value="ECO:0007669"/>
    <property type="project" value="InterPro"/>
</dbReference>
<evidence type="ECO:0000256" key="4">
    <source>
        <dbReference type="SAM" id="MobiDB-lite"/>
    </source>
</evidence>
<dbReference type="Proteomes" id="UP000050640">
    <property type="component" value="Unplaced"/>
</dbReference>
<dbReference type="WBParaSite" id="EEL_0001069501-mRNA-1">
    <property type="protein sequence ID" value="EEL_0001069501-mRNA-1"/>
    <property type="gene ID" value="EEL_0001069501"/>
</dbReference>
<dbReference type="STRING" id="1147741.A0A0R3S7C3"/>
<keyword evidence="5" id="KW-1185">Reference proteome</keyword>
<dbReference type="GO" id="GO:0030016">
    <property type="term" value="C:myofibril"/>
    <property type="evidence" value="ECO:0007669"/>
    <property type="project" value="TreeGrafter"/>
</dbReference>
<dbReference type="GO" id="GO:0005523">
    <property type="term" value="F:tropomyosin binding"/>
    <property type="evidence" value="ECO:0007669"/>
    <property type="project" value="InterPro"/>
</dbReference>
<dbReference type="InterPro" id="IPR004934">
    <property type="entry name" value="TMOD"/>
</dbReference>
<dbReference type="GO" id="GO:0030239">
    <property type="term" value="P:myofibril assembly"/>
    <property type="evidence" value="ECO:0007669"/>
    <property type="project" value="TreeGrafter"/>
</dbReference>
<evidence type="ECO:0000313" key="5">
    <source>
        <dbReference type="Proteomes" id="UP000050640"/>
    </source>
</evidence>
<dbReference type="InterPro" id="IPR032675">
    <property type="entry name" value="LRR_dom_sf"/>
</dbReference>
<dbReference type="AlphaFoldDB" id="A0A0R3S7C3"/>
<name>A0A0R3S7C3_9BILA</name>
<dbReference type="SUPFAM" id="SSF52047">
    <property type="entry name" value="RNI-like"/>
    <property type="match status" value="1"/>
</dbReference>
<evidence type="ECO:0000256" key="2">
    <source>
        <dbReference type="ARBA" id="ARBA00022490"/>
    </source>
</evidence>
<comment type="subcellular location">
    <subcellularLocation>
        <location evidence="1">Cytoplasm</location>
        <location evidence="1">Cytoskeleton</location>
    </subcellularLocation>
</comment>
<sequence length="361" mass="40270">MTMAHRNEMMTDADLMDAIQALEEKETNDEVKELLRMMSDNRIISWEEAEQIMGCRNYNGPIKSSLPQQTRPTEPDNDTDVDWSIQQLQMDDPKLKQVNLNNMKRTPIPQVKRLLSAIKNNTHLEKIALANMGLYDNDCEAASNTTLKSINLETNYLSGDFFARLFKAALVNQTLEEVKAVNQGVTFATAAEKEIIDARPNKRRILRRQAAAAAREAEEAQKRTEEVSKPVTVAEPEMEFRKPQSTMKPAILGNASEIPLRKSEPRYSRPVGISITNISEKTSPAITGNATKTPSSRTVENVRKTTSPIPEKALITDKHAKMPDASKRSTAHSKVLTEATSVPIQSSLPITTVTSKKTNLK</sequence>
<keyword evidence="3" id="KW-0206">Cytoskeleton</keyword>
<proteinExistence type="predicted"/>
<dbReference type="PANTHER" id="PTHR10901:SF16">
    <property type="entry name" value="TROPOMODULIN"/>
    <property type="match status" value="1"/>
</dbReference>
<feature type="compositionally biased region" description="Polar residues" evidence="4">
    <location>
        <begin position="338"/>
        <end position="361"/>
    </location>
</feature>
<dbReference type="GO" id="GO:0007015">
    <property type="term" value="P:actin filament organization"/>
    <property type="evidence" value="ECO:0007669"/>
    <property type="project" value="TreeGrafter"/>
</dbReference>
<dbReference type="GO" id="GO:0005856">
    <property type="term" value="C:cytoskeleton"/>
    <property type="evidence" value="ECO:0007669"/>
    <property type="project" value="UniProtKB-SubCell"/>
</dbReference>
<reference evidence="6" key="1">
    <citation type="submission" date="2017-02" db="UniProtKB">
        <authorList>
            <consortium name="WormBaseParasite"/>
        </authorList>
    </citation>
    <scope>IDENTIFICATION</scope>
</reference>
<protein>
    <submittedName>
        <fullName evidence="6">Tropomodulin</fullName>
    </submittedName>
</protein>
<organism evidence="5 6">
    <name type="scientific">Elaeophora elaphi</name>
    <dbReference type="NCBI Taxonomy" id="1147741"/>
    <lineage>
        <taxon>Eukaryota</taxon>
        <taxon>Metazoa</taxon>
        <taxon>Ecdysozoa</taxon>
        <taxon>Nematoda</taxon>
        <taxon>Chromadorea</taxon>
        <taxon>Rhabditida</taxon>
        <taxon>Spirurina</taxon>
        <taxon>Spiruromorpha</taxon>
        <taxon>Filarioidea</taxon>
        <taxon>Onchocercidae</taxon>
        <taxon>Elaeophora</taxon>
    </lineage>
</organism>
<evidence type="ECO:0000256" key="3">
    <source>
        <dbReference type="ARBA" id="ARBA00023212"/>
    </source>
</evidence>
<dbReference type="PANTHER" id="PTHR10901">
    <property type="entry name" value="TROPOMODULIN"/>
    <property type="match status" value="1"/>
</dbReference>
<feature type="region of interest" description="Disordered" evidence="4">
    <location>
        <begin position="317"/>
        <end position="361"/>
    </location>
</feature>
<evidence type="ECO:0000256" key="1">
    <source>
        <dbReference type="ARBA" id="ARBA00004245"/>
    </source>
</evidence>
<feature type="compositionally biased region" description="Basic and acidic residues" evidence="4">
    <location>
        <begin position="317"/>
        <end position="327"/>
    </location>
</feature>
<evidence type="ECO:0000313" key="6">
    <source>
        <dbReference type="WBParaSite" id="EEL_0001069501-mRNA-1"/>
    </source>
</evidence>
<keyword evidence="2" id="KW-0963">Cytoplasm</keyword>